<dbReference type="EMBL" id="JBGEHV010000043">
    <property type="protein sequence ID" value="MEY8041857.1"/>
    <property type="molecule type" value="Genomic_DNA"/>
</dbReference>
<comment type="subcellular location">
    <subcellularLocation>
        <location evidence="1">Cell inner membrane</location>
        <topology evidence="1">Multi-pass membrane protein</topology>
    </subcellularLocation>
</comment>
<gene>
    <name evidence="10" type="primary">shiA</name>
    <name evidence="10" type="ORF">AB8O55_20805</name>
</gene>
<evidence type="ECO:0000313" key="11">
    <source>
        <dbReference type="Proteomes" id="UP001564626"/>
    </source>
</evidence>
<feature type="transmembrane region" description="Helical" evidence="8">
    <location>
        <begin position="20"/>
        <end position="41"/>
    </location>
</feature>
<dbReference type="NCBIfam" id="NF007414">
    <property type="entry name" value="PRK09952.1"/>
    <property type="match status" value="1"/>
</dbReference>
<evidence type="ECO:0000256" key="1">
    <source>
        <dbReference type="ARBA" id="ARBA00004429"/>
    </source>
</evidence>
<dbReference type="PANTHER" id="PTHR43045:SF1">
    <property type="entry name" value="SHIKIMATE TRANSPORTER"/>
    <property type="match status" value="1"/>
</dbReference>
<evidence type="ECO:0000256" key="3">
    <source>
        <dbReference type="ARBA" id="ARBA00022475"/>
    </source>
</evidence>
<evidence type="ECO:0000259" key="9">
    <source>
        <dbReference type="PROSITE" id="PS50850"/>
    </source>
</evidence>
<organism evidence="10 11">
    <name type="scientific">Saccharopolyspora cebuensis</name>
    <dbReference type="NCBI Taxonomy" id="418759"/>
    <lineage>
        <taxon>Bacteria</taxon>
        <taxon>Bacillati</taxon>
        <taxon>Actinomycetota</taxon>
        <taxon>Actinomycetes</taxon>
        <taxon>Pseudonocardiales</taxon>
        <taxon>Pseudonocardiaceae</taxon>
        <taxon>Saccharopolyspora</taxon>
    </lineage>
</organism>
<feature type="domain" description="Major facilitator superfamily (MFS) profile" evidence="9">
    <location>
        <begin position="15"/>
        <end position="429"/>
    </location>
</feature>
<evidence type="ECO:0000256" key="7">
    <source>
        <dbReference type="ARBA" id="ARBA00023136"/>
    </source>
</evidence>
<feature type="transmembrane region" description="Helical" evidence="8">
    <location>
        <begin position="375"/>
        <end position="397"/>
    </location>
</feature>
<sequence length="438" mass="46465">MTHAAGPATTRPGRAAAGSLVGAVVEWYDFLLYGIVAAIVFDEAFFPEFSPVAGTLAAFATFGIGFVCRPLGGLFFGHFGDRIGRKRMLVWTVAIMGGATALIGLLPTYGSIGWLAPLLLVLLRAVQGFAVGGEWGGAALMAVESAPPKLKAFYSSGVQVGYSVGLILATGVVALLEPVLGDEAFRTWGWRLPFLLSIVFVAVALWIRSGVPETRVFTDEVEEQPSRKRRLPVVRALREHPGAFFRIIGMRLAELLSMYIVTTFALSYATTEHGFDEGFMLTIGLLVGALGIVTIPLFAWLSDRYGRKRVFLGGAVIGALAAVPYFLALEAGSEVLVVVASVVLVNIAHDMVVSVQQPLFTEMFGAEYRYSGAGLGYQVAAALGGGFTPFIATALVVLGGGRWYWVAAYLAVGCAVSAAVALTLRAPARTPHPAAERV</sequence>
<evidence type="ECO:0000256" key="2">
    <source>
        <dbReference type="ARBA" id="ARBA00022448"/>
    </source>
</evidence>
<dbReference type="PANTHER" id="PTHR43045">
    <property type="entry name" value="SHIKIMATE TRANSPORTER"/>
    <property type="match status" value="1"/>
</dbReference>
<comment type="caution">
    <text evidence="10">The sequence shown here is derived from an EMBL/GenBank/DDBJ whole genome shotgun (WGS) entry which is preliminary data.</text>
</comment>
<keyword evidence="6 8" id="KW-1133">Transmembrane helix</keyword>
<reference evidence="10 11" key="1">
    <citation type="submission" date="2024-08" db="EMBL/GenBank/DDBJ databases">
        <title>Genome mining of Saccharopolyspora cebuensis PGLac3 from Nigerian medicinal plant.</title>
        <authorList>
            <person name="Ezeobiora C.E."/>
            <person name="Igbokwe N.H."/>
            <person name="Amin D.H."/>
            <person name="Mendie U.E."/>
        </authorList>
    </citation>
    <scope>NUCLEOTIDE SEQUENCE [LARGE SCALE GENOMIC DNA]</scope>
    <source>
        <strain evidence="10 11">PGLac3</strain>
    </source>
</reference>
<evidence type="ECO:0000313" key="10">
    <source>
        <dbReference type="EMBL" id="MEY8041857.1"/>
    </source>
</evidence>
<feature type="transmembrane region" description="Helical" evidence="8">
    <location>
        <begin position="53"/>
        <end position="76"/>
    </location>
</feature>
<dbReference type="InterPro" id="IPR020846">
    <property type="entry name" value="MFS_dom"/>
</dbReference>
<feature type="transmembrane region" description="Helical" evidence="8">
    <location>
        <begin position="188"/>
        <end position="207"/>
    </location>
</feature>
<evidence type="ECO:0000256" key="6">
    <source>
        <dbReference type="ARBA" id="ARBA00022989"/>
    </source>
</evidence>
<protein>
    <submittedName>
        <fullName evidence="10">Shikimate transporter</fullName>
    </submittedName>
</protein>
<keyword evidence="11" id="KW-1185">Reference proteome</keyword>
<proteinExistence type="predicted"/>
<keyword evidence="7 8" id="KW-0472">Membrane</keyword>
<dbReference type="InterPro" id="IPR036259">
    <property type="entry name" value="MFS_trans_sf"/>
</dbReference>
<name>A0ABV4CPI8_9PSEU</name>
<feature type="transmembrane region" description="Helical" evidence="8">
    <location>
        <begin position="310"/>
        <end position="329"/>
    </location>
</feature>
<dbReference type="SUPFAM" id="SSF103473">
    <property type="entry name" value="MFS general substrate transporter"/>
    <property type="match status" value="1"/>
</dbReference>
<dbReference type="RefSeq" id="WP_345361445.1">
    <property type="nucleotide sequence ID" value="NZ_BAABII010000005.1"/>
</dbReference>
<dbReference type="Gene3D" id="1.20.1250.20">
    <property type="entry name" value="MFS general substrate transporter like domains"/>
    <property type="match status" value="2"/>
</dbReference>
<dbReference type="InterPro" id="IPR004736">
    <property type="entry name" value="MHS_symport"/>
</dbReference>
<keyword evidence="4" id="KW-0997">Cell inner membrane</keyword>
<dbReference type="NCBIfam" id="TIGR00883">
    <property type="entry name" value="2A0106"/>
    <property type="match status" value="1"/>
</dbReference>
<evidence type="ECO:0000256" key="4">
    <source>
        <dbReference type="ARBA" id="ARBA00022519"/>
    </source>
</evidence>
<evidence type="ECO:0000256" key="8">
    <source>
        <dbReference type="SAM" id="Phobius"/>
    </source>
</evidence>
<feature type="transmembrane region" description="Helical" evidence="8">
    <location>
        <begin position="88"/>
        <end position="106"/>
    </location>
</feature>
<feature type="transmembrane region" description="Helical" evidence="8">
    <location>
        <begin position="335"/>
        <end position="355"/>
    </location>
</feature>
<evidence type="ECO:0000256" key="5">
    <source>
        <dbReference type="ARBA" id="ARBA00022692"/>
    </source>
</evidence>
<feature type="transmembrane region" description="Helical" evidence="8">
    <location>
        <begin position="278"/>
        <end position="298"/>
    </location>
</feature>
<dbReference type="InterPro" id="IPR011701">
    <property type="entry name" value="MFS"/>
</dbReference>
<dbReference type="Pfam" id="PF07690">
    <property type="entry name" value="MFS_1"/>
    <property type="match status" value="1"/>
</dbReference>
<accession>A0ABV4CPI8</accession>
<feature type="transmembrane region" description="Helical" evidence="8">
    <location>
        <begin position="403"/>
        <end position="424"/>
    </location>
</feature>
<feature type="transmembrane region" description="Helical" evidence="8">
    <location>
        <begin position="243"/>
        <end position="266"/>
    </location>
</feature>
<keyword evidence="2" id="KW-0813">Transport</keyword>
<keyword evidence="5 8" id="KW-0812">Transmembrane</keyword>
<keyword evidence="3" id="KW-1003">Cell membrane</keyword>
<dbReference type="PROSITE" id="PS50850">
    <property type="entry name" value="MFS"/>
    <property type="match status" value="1"/>
</dbReference>
<feature type="transmembrane region" description="Helical" evidence="8">
    <location>
        <begin position="152"/>
        <end position="176"/>
    </location>
</feature>
<dbReference type="CDD" id="cd17369">
    <property type="entry name" value="MFS_ShiA_like"/>
    <property type="match status" value="1"/>
</dbReference>
<dbReference type="Proteomes" id="UP001564626">
    <property type="component" value="Unassembled WGS sequence"/>
</dbReference>